<comment type="caution">
    <text evidence="5">The sequence shown here is derived from an EMBL/GenBank/DDBJ whole genome shotgun (WGS) entry which is preliminary data.</text>
</comment>
<proteinExistence type="predicted"/>
<sequence length="493" mass="52876">MDTEVIVVGAGPTGLMLAAELRLGGVDVTVFEKRTERSWESRGIGFTARATEIFHNRGLLGRLENTEIAQLGHFGGIPIDYGILEGSHFGMRGVPQFKLEEMLEGWALELGVTLRRGHEVTSLKDTSDGVTAVVQGPDGLAEYSAHYLVGCDGGQSTVRKLAGFDFPGTDAMREMYLADVTGCAIRPRMIGELLPNGMVMAAKLDESYFRIIVCENGTQPDKSRKVTFSDVANAWQRLTGESIHGGSARWVSSFTDATRQVTEYRRGRVLLAGDAAHIHLPAGGQGLSIGVQDAVNLGWKLAATLKGWGPGELLDTYHSERHPVGARVLRNTVAQGTLNLSGKSVEPLRSIMAEIFALPVAARHLSGMVSGFDIRYDVGEGHPLLGARMADRELELADGGRAQIASLLHSAKGVLITSDDSVSQLVAGWADRVDVVRVKSFPAGPEERGAATESVLIRPDGYVAWAAPGAGELADALRRWFGATQTQPLVSAR</sequence>
<evidence type="ECO:0000256" key="3">
    <source>
        <dbReference type="ARBA" id="ARBA00022827"/>
    </source>
</evidence>
<evidence type="ECO:0000313" key="5">
    <source>
        <dbReference type="EMBL" id="RSM81658.1"/>
    </source>
</evidence>
<dbReference type="InterPro" id="IPR036188">
    <property type="entry name" value="FAD/NAD-bd_sf"/>
</dbReference>
<accession>A0A428Z4U4</accession>
<protein>
    <submittedName>
        <fullName evidence="5">Monooxygenase</fullName>
    </submittedName>
</protein>
<evidence type="ECO:0000256" key="1">
    <source>
        <dbReference type="ARBA" id="ARBA00001974"/>
    </source>
</evidence>
<feature type="domain" description="FAD-binding" evidence="4">
    <location>
        <begin position="2"/>
        <end position="332"/>
    </location>
</feature>
<dbReference type="Gene3D" id="3.40.30.120">
    <property type="match status" value="1"/>
</dbReference>
<dbReference type="Gene3D" id="3.50.50.60">
    <property type="entry name" value="FAD/NAD(P)-binding domain"/>
    <property type="match status" value="2"/>
</dbReference>
<keyword evidence="3" id="KW-0274">FAD</keyword>
<dbReference type="Proteomes" id="UP000287547">
    <property type="component" value="Unassembled WGS sequence"/>
</dbReference>
<evidence type="ECO:0000313" key="6">
    <source>
        <dbReference type="Proteomes" id="UP000287547"/>
    </source>
</evidence>
<evidence type="ECO:0000259" key="4">
    <source>
        <dbReference type="Pfam" id="PF01494"/>
    </source>
</evidence>
<dbReference type="PANTHER" id="PTHR43004">
    <property type="entry name" value="TRK SYSTEM POTASSIUM UPTAKE PROTEIN"/>
    <property type="match status" value="1"/>
</dbReference>
<gene>
    <name evidence="5" type="ORF">DMH04_27715</name>
</gene>
<comment type="cofactor">
    <cofactor evidence="1">
        <name>FAD</name>
        <dbReference type="ChEBI" id="CHEBI:57692"/>
    </cofactor>
</comment>
<dbReference type="EMBL" id="QHKI01000025">
    <property type="protein sequence ID" value="RSM81658.1"/>
    <property type="molecule type" value="Genomic_DNA"/>
</dbReference>
<dbReference type="InterPro" id="IPR050641">
    <property type="entry name" value="RIFMO-like"/>
</dbReference>
<dbReference type="SUPFAM" id="SSF51905">
    <property type="entry name" value="FAD/NAD(P)-binding domain"/>
    <property type="match status" value="1"/>
</dbReference>
<dbReference type="RefSeq" id="WP_037268055.1">
    <property type="nucleotide sequence ID" value="NZ_QHKI01000025.1"/>
</dbReference>
<dbReference type="GO" id="GO:0071949">
    <property type="term" value="F:FAD binding"/>
    <property type="evidence" value="ECO:0007669"/>
    <property type="project" value="InterPro"/>
</dbReference>
<dbReference type="InterPro" id="IPR002938">
    <property type="entry name" value="FAD-bd"/>
</dbReference>
<dbReference type="Pfam" id="PF21274">
    <property type="entry name" value="Rng_hyd_C"/>
    <property type="match status" value="1"/>
</dbReference>
<dbReference type="PRINTS" id="PR00420">
    <property type="entry name" value="RNGMNOXGNASE"/>
</dbReference>
<dbReference type="AlphaFoldDB" id="A0A428Z4U4"/>
<reference evidence="5 6" key="1">
    <citation type="submission" date="2018-05" db="EMBL/GenBank/DDBJ databases">
        <title>Evolution of GPA BGCs.</title>
        <authorList>
            <person name="Waglechner N."/>
            <person name="Wright G.D."/>
        </authorList>
    </citation>
    <scope>NUCLEOTIDE SEQUENCE [LARGE SCALE GENOMIC DNA]</scope>
    <source>
        <strain evidence="5 6">A82846</strain>
    </source>
</reference>
<dbReference type="OrthoDB" id="4141215at2"/>
<name>A0A428Z4U4_KIBAR</name>
<dbReference type="PANTHER" id="PTHR43004:SF19">
    <property type="entry name" value="BINDING MONOOXYGENASE, PUTATIVE (JCVI)-RELATED"/>
    <property type="match status" value="1"/>
</dbReference>
<keyword evidence="2" id="KW-0285">Flavoprotein</keyword>
<organism evidence="5 6">
    <name type="scientific">Kibdelosporangium aridum</name>
    <dbReference type="NCBI Taxonomy" id="2030"/>
    <lineage>
        <taxon>Bacteria</taxon>
        <taxon>Bacillati</taxon>
        <taxon>Actinomycetota</taxon>
        <taxon>Actinomycetes</taxon>
        <taxon>Pseudonocardiales</taxon>
        <taxon>Pseudonocardiaceae</taxon>
        <taxon>Kibdelosporangium</taxon>
    </lineage>
</organism>
<keyword evidence="5" id="KW-0560">Oxidoreductase</keyword>
<evidence type="ECO:0000256" key="2">
    <source>
        <dbReference type="ARBA" id="ARBA00022630"/>
    </source>
</evidence>
<keyword evidence="5" id="KW-0503">Monooxygenase</keyword>
<dbReference type="Gene3D" id="3.30.70.2450">
    <property type="match status" value="1"/>
</dbReference>
<dbReference type="Pfam" id="PF01494">
    <property type="entry name" value="FAD_binding_3"/>
    <property type="match status" value="1"/>
</dbReference>
<dbReference type="GO" id="GO:0016709">
    <property type="term" value="F:oxidoreductase activity, acting on paired donors, with incorporation or reduction of molecular oxygen, NAD(P)H as one donor, and incorporation of one atom of oxygen"/>
    <property type="evidence" value="ECO:0007669"/>
    <property type="project" value="UniProtKB-ARBA"/>
</dbReference>